<feature type="region of interest" description="Disordered" evidence="1">
    <location>
        <begin position="1"/>
        <end position="21"/>
    </location>
</feature>
<dbReference type="OrthoDB" id="8480631at2"/>
<dbReference type="AlphaFoldDB" id="A0A5C6U5Q8"/>
<proteinExistence type="predicted"/>
<comment type="caution">
    <text evidence="2">The sequence shown here is derived from an EMBL/GenBank/DDBJ whole genome shotgun (WGS) entry which is preliminary data.</text>
</comment>
<evidence type="ECO:0000313" key="3">
    <source>
        <dbReference type="Proteomes" id="UP000321129"/>
    </source>
</evidence>
<evidence type="ECO:0000256" key="1">
    <source>
        <dbReference type="SAM" id="MobiDB-lite"/>
    </source>
</evidence>
<sequence>MVNETDTVDGEEDAGEHSARAVVSPRRHRAWSKTAERIFLSGLAHSANVSASARAAGLATSTIYARRESHRAFRDAWAAALHQGYAVLEAELLRRAIEGVEKPVWRGAKQVGSVRQYSDAVGLALLKRHGEAHDRIEAARVRACEDEAELCARFLARLQEIHDRLTGGA</sequence>
<protein>
    <submittedName>
        <fullName evidence="2">Uncharacterized protein</fullName>
    </submittedName>
</protein>
<dbReference type="EMBL" id="VOPY01000003">
    <property type="protein sequence ID" value="TXC68174.1"/>
    <property type="molecule type" value="Genomic_DNA"/>
</dbReference>
<evidence type="ECO:0000313" key="2">
    <source>
        <dbReference type="EMBL" id="TXC68174.1"/>
    </source>
</evidence>
<dbReference type="RefSeq" id="WP_147123394.1">
    <property type="nucleotide sequence ID" value="NZ_VOPY01000003.1"/>
</dbReference>
<gene>
    <name evidence="2" type="ORF">FSZ31_10770</name>
</gene>
<name>A0A5C6U5Q8_9SPHN</name>
<feature type="compositionally biased region" description="Acidic residues" evidence="1">
    <location>
        <begin position="1"/>
        <end position="14"/>
    </location>
</feature>
<keyword evidence="3" id="KW-1185">Reference proteome</keyword>
<dbReference type="Proteomes" id="UP000321129">
    <property type="component" value="Unassembled WGS sequence"/>
</dbReference>
<reference evidence="2 3" key="1">
    <citation type="submission" date="2019-08" db="EMBL/GenBank/DDBJ databases">
        <title>Sphingorhabdus soil sp. nov., isolated from arctic soil.</title>
        <authorList>
            <person name="Liu Y."/>
        </authorList>
    </citation>
    <scope>NUCLEOTIDE SEQUENCE [LARGE SCALE GENOMIC DNA]</scope>
    <source>
        <strain evidence="2 3">D-2Q-5-6</strain>
    </source>
</reference>
<accession>A0A5C6U5Q8</accession>
<organism evidence="2 3">
    <name type="scientific">Flavisphingopyxis soli</name>
    <dbReference type="NCBI Taxonomy" id="2601267"/>
    <lineage>
        <taxon>Bacteria</taxon>
        <taxon>Pseudomonadati</taxon>
        <taxon>Pseudomonadota</taxon>
        <taxon>Alphaproteobacteria</taxon>
        <taxon>Sphingomonadales</taxon>
        <taxon>Sphingopyxidaceae</taxon>
        <taxon>Flavisphingopyxis</taxon>
    </lineage>
</organism>